<dbReference type="Pfam" id="PF05922">
    <property type="entry name" value="Inhibitor_I9"/>
    <property type="match status" value="1"/>
</dbReference>
<evidence type="ECO:0000256" key="8">
    <source>
        <dbReference type="PIRSR" id="PIRSR615500-1"/>
    </source>
</evidence>
<dbReference type="Pfam" id="PF02225">
    <property type="entry name" value="PA"/>
    <property type="match status" value="1"/>
</dbReference>
<evidence type="ECO:0000313" key="13">
    <source>
        <dbReference type="Proteomes" id="UP000220900"/>
    </source>
</evidence>
<evidence type="ECO:0000256" key="4">
    <source>
        <dbReference type="ARBA" id="ARBA00022670"/>
    </source>
</evidence>
<dbReference type="GO" id="GO:0000272">
    <property type="term" value="P:polysaccharide catabolic process"/>
    <property type="evidence" value="ECO:0007669"/>
    <property type="project" value="InterPro"/>
</dbReference>
<dbReference type="PANTHER" id="PTHR43806">
    <property type="entry name" value="PEPTIDASE S8"/>
    <property type="match status" value="1"/>
</dbReference>
<dbReference type="SUPFAM" id="SSF63446">
    <property type="entry name" value="Type I dockerin domain"/>
    <property type="match status" value="1"/>
</dbReference>
<comment type="similarity">
    <text evidence="1 9 10">Belongs to the peptidase S8 family.</text>
</comment>
<dbReference type="Gene3D" id="2.60.40.680">
    <property type="match status" value="1"/>
</dbReference>
<dbReference type="InterPro" id="IPR016134">
    <property type="entry name" value="Dockerin_dom"/>
</dbReference>
<dbReference type="PROSITE" id="PS00137">
    <property type="entry name" value="SUBTILASE_HIS"/>
    <property type="match status" value="1"/>
</dbReference>
<dbReference type="GO" id="GO:0004252">
    <property type="term" value="F:serine-type endopeptidase activity"/>
    <property type="evidence" value="ECO:0007669"/>
    <property type="project" value="UniProtKB-UniRule"/>
</dbReference>
<dbReference type="InterPro" id="IPR036852">
    <property type="entry name" value="Peptidase_S8/S53_dom_sf"/>
</dbReference>
<dbReference type="PROSITE" id="PS51892">
    <property type="entry name" value="SUBTILASE"/>
    <property type="match status" value="1"/>
</dbReference>
<evidence type="ECO:0000256" key="5">
    <source>
        <dbReference type="ARBA" id="ARBA00022729"/>
    </source>
</evidence>
<reference evidence="12 13" key="1">
    <citation type="submission" date="2017-09" db="EMBL/GenBank/DDBJ databases">
        <title>Large-scale bioinformatics analysis of Bacillus genomes uncovers conserved roles of natural products in bacterial physiology.</title>
        <authorList>
            <consortium name="Agbiome Team Llc"/>
            <person name="Bleich R.M."/>
            <person name="Grubbs K.J."/>
            <person name="Santa Maria K.C."/>
            <person name="Allen S.E."/>
            <person name="Farag S."/>
            <person name="Shank E.A."/>
            <person name="Bowers A."/>
        </authorList>
    </citation>
    <scope>NUCLEOTIDE SEQUENCE [LARGE SCALE GENOMIC DNA]</scope>
    <source>
        <strain evidence="12 13">AFS002368</strain>
    </source>
</reference>
<evidence type="ECO:0000256" key="10">
    <source>
        <dbReference type="RuleBase" id="RU003355"/>
    </source>
</evidence>
<dbReference type="GO" id="GO:0030246">
    <property type="term" value="F:carbohydrate binding"/>
    <property type="evidence" value="ECO:0007669"/>
    <property type="project" value="InterPro"/>
</dbReference>
<sequence length="1387" mass="150024">MKRRKKGKLLIGTLAVGMLLSQGIPYNVLAESPAELKPVDNVETVLKGLSAEQRKALEQLDANPNFTISPDIDTNSSKLVNVIVEFKQAPAKIEVMKQAAKGKKIAATTAQAKVDEEHKVFKQHVESLKSKKDVGTYDTKKMEITREYKNAINGVAMTLPGVAVQELVQSGVVNRVFKDYEVKVEPPVETKETIDPKMADSIPQIGVDKLHAENITGKGIKVGVLDTGVDYNHPDLKDAYKGGYDFVDNDADPMETTYADWIKAGKPQYPGLVYYTNHGTHVAGTIAAQKKNNTDYAVKGVAPDVDLYAYRVLGPWGGGNTAGILAGMDKAIADGMDVINMSLGAQKNDPLYATSVAVNNAMLSGVVTVVAAGNAGPNEKTLGSPGTAALGISVGASDAAMSIPTFSGSASNEKFEGMQLLGKDFPDKLEDLGGQSFPIVFAGLGKEADFTGKDLNGKIALIQRGEITFDEKIKNAKKAGAKAVIVYNNADGQISAYLGEGVGLIPSFRLSKADGERLKALGEVSFKFETLSNTKTEGDHLADFSSRGPVNGNYDIKPDVVAPGVSVFSTAPEYINDPQDGINYGNAYVRLSGTSMATPHVAGTVALILQQHPEYTPFDVKAALMNTSDDLNGKNSVYEVGAGRIDAYQAVHTDTSIKVLDKTQNVENGKIVDIDEQTGSIVFGRHVKQDDKPIEASKKVVVQNNSKDEKSFKVEVEYHGERTGIQDAVKNGIQVEVPASLTVGSGQSQELQPKITIPASAAKGRYEGYIHVTNANNPAETYQIPFAVMVTEKGFEYLKTTSPAVTNNTPFWLYLAPPVVHGIMKMNSSMQTIDVLVKDSKTGKAVGFVGTANTSKLLTDVETYLMGAFGGTVYPFTNDPSKPISDLPVKLPAGDYILETIGHDEEGKSYVVDNPLIVDNTAPEVNMDKKPGVIEVNDSMFTVEDGQKAVWLHGTAKDSTVDVLKSKGLNYDQSSNSMAYAVNPMFIDDGYFPIQPNGDVKFGIEESDIATKPLQLKLTTFDIATAVDTQKYVFVKEGTEYTTSSYDKKGVKIDDTVTMTLSLNNVKQLVSGEFQVEFSKDFFKFENVKLNNAANEYAKEKGLEVSLQEPVATEGTFKNTVKVGASMKGNAFSGMDGDMPFLDVTFKLVSDADFDNDIKFDVKQASYMKAGQTAATAIPNFSTESFKVIPTHSRVQGSIWPEAFLNRDGSYEYLRKVDYTKVGAQIYAMSPKGKKYQGTIDDKGRYVINGIPASTEAYTVVLDVPGHLKAMKKFIPGYPVNGEMRGQHFTFGASSLKNLAGDVNGDRLIDIRDMQSVVEAYGKKDASILPQDLNQDGVVDETDVRFIEKNFLQKEVGVPEVVKPKETIGKKGLADFLRQIGLAPKSK</sequence>
<keyword evidence="3" id="KW-0964">Secreted</keyword>
<dbReference type="Proteomes" id="UP000220900">
    <property type="component" value="Unassembled WGS sequence"/>
</dbReference>
<organism evidence="12 13">
    <name type="scientific">Bacillus cereus</name>
    <dbReference type="NCBI Taxonomy" id="1396"/>
    <lineage>
        <taxon>Bacteria</taxon>
        <taxon>Bacillati</taxon>
        <taxon>Bacillota</taxon>
        <taxon>Bacilli</taxon>
        <taxon>Bacillales</taxon>
        <taxon>Bacillaceae</taxon>
        <taxon>Bacillus</taxon>
        <taxon>Bacillus cereus group</taxon>
    </lineage>
</organism>
<feature type="active site" description="Charge relay system" evidence="8 9">
    <location>
        <position position="278"/>
    </location>
</feature>
<dbReference type="InterPro" id="IPR034213">
    <property type="entry name" value="S8_Vpr-like"/>
</dbReference>
<dbReference type="InterPro" id="IPR008965">
    <property type="entry name" value="CBM2/CBM3_carb-bd_dom_sf"/>
</dbReference>
<dbReference type="SUPFAM" id="SSF49384">
    <property type="entry name" value="Carbohydrate-binding domain"/>
    <property type="match status" value="1"/>
</dbReference>
<keyword evidence="2" id="KW-0134">Cell wall</keyword>
<evidence type="ECO:0000313" key="12">
    <source>
        <dbReference type="EMBL" id="PES90606.1"/>
    </source>
</evidence>
<keyword evidence="4 9" id="KW-0645">Protease</keyword>
<dbReference type="Gene3D" id="2.60.40.4130">
    <property type="match status" value="1"/>
</dbReference>
<accession>A0A2A8LIC9</accession>
<evidence type="ECO:0000256" key="1">
    <source>
        <dbReference type="ARBA" id="ARBA00011073"/>
    </source>
</evidence>
<dbReference type="PRINTS" id="PR00723">
    <property type="entry name" value="SUBTILISIN"/>
</dbReference>
<keyword evidence="7 9" id="KW-0720">Serine protease</keyword>
<dbReference type="InterPro" id="IPR023828">
    <property type="entry name" value="Peptidase_S8_Ser-AS"/>
</dbReference>
<dbReference type="PROSITE" id="PS00138">
    <property type="entry name" value="SUBTILASE_SER"/>
    <property type="match status" value="1"/>
</dbReference>
<name>A0A2A8LIC9_BACCE</name>
<dbReference type="InterPro" id="IPR022398">
    <property type="entry name" value="Peptidase_S8_His-AS"/>
</dbReference>
<dbReference type="InterPro" id="IPR023827">
    <property type="entry name" value="Peptidase_S8_Asp-AS"/>
</dbReference>
<dbReference type="GO" id="GO:0006508">
    <property type="term" value="P:proteolysis"/>
    <property type="evidence" value="ECO:0007669"/>
    <property type="project" value="UniProtKB-KW"/>
</dbReference>
<dbReference type="PROSITE" id="PS00018">
    <property type="entry name" value="EF_HAND_1"/>
    <property type="match status" value="1"/>
</dbReference>
<evidence type="ECO:0000256" key="7">
    <source>
        <dbReference type="ARBA" id="ARBA00022825"/>
    </source>
</evidence>
<dbReference type="InterPro" id="IPR010259">
    <property type="entry name" value="S8pro/Inhibitor_I9"/>
</dbReference>
<keyword evidence="5" id="KW-0732">Signal</keyword>
<feature type="active site" description="Charge relay system" evidence="8 9">
    <location>
        <position position="226"/>
    </location>
</feature>
<feature type="domain" description="Dockerin" evidence="11">
    <location>
        <begin position="1296"/>
        <end position="1360"/>
    </location>
</feature>
<keyword evidence="6 9" id="KW-0378">Hydrolase</keyword>
<dbReference type="InterPro" id="IPR003137">
    <property type="entry name" value="PA_domain"/>
</dbReference>
<evidence type="ECO:0000256" key="9">
    <source>
        <dbReference type="PROSITE-ProRule" id="PRU01240"/>
    </source>
</evidence>
<dbReference type="SUPFAM" id="SSF52743">
    <property type="entry name" value="Subtilisin-like"/>
    <property type="match status" value="1"/>
</dbReference>
<dbReference type="CDD" id="cd07474">
    <property type="entry name" value="Peptidases_S8_subtilisin_Vpr-like"/>
    <property type="match status" value="1"/>
</dbReference>
<evidence type="ECO:0000256" key="2">
    <source>
        <dbReference type="ARBA" id="ARBA00022512"/>
    </source>
</evidence>
<dbReference type="InterPro" id="IPR050131">
    <property type="entry name" value="Peptidase_S8_subtilisin-like"/>
</dbReference>
<dbReference type="InterPro" id="IPR036439">
    <property type="entry name" value="Dockerin_dom_sf"/>
</dbReference>
<dbReference type="CDD" id="cd08547">
    <property type="entry name" value="Type_II_cohesin"/>
    <property type="match status" value="1"/>
</dbReference>
<dbReference type="PROSITE" id="PS51766">
    <property type="entry name" value="DOCKERIN"/>
    <property type="match status" value="1"/>
</dbReference>
<dbReference type="RefSeq" id="WP_098269399.1">
    <property type="nucleotide sequence ID" value="NZ_JBNKII010000009.1"/>
</dbReference>
<dbReference type="Pfam" id="PF00082">
    <property type="entry name" value="Peptidase_S8"/>
    <property type="match status" value="1"/>
</dbReference>
<evidence type="ECO:0000256" key="3">
    <source>
        <dbReference type="ARBA" id="ARBA00022525"/>
    </source>
</evidence>
<dbReference type="InterPro" id="IPR018247">
    <property type="entry name" value="EF_Hand_1_Ca_BS"/>
</dbReference>
<dbReference type="SUPFAM" id="SSF52025">
    <property type="entry name" value="PA domain"/>
    <property type="match status" value="1"/>
</dbReference>
<dbReference type="PANTHER" id="PTHR43806:SF65">
    <property type="entry name" value="SERINE PROTEASE APRX"/>
    <property type="match status" value="1"/>
</dbReference>
<dbReference type="Gene3D" id="3.40.50.200">
    <property type="entry name" value="Peptidase S8/S53 domain"/>
    <property type="match status" value="2"/>
</dbReference>
<dbReference type="CDD" id="cd14254">
    <property type="entry name" value="Dockerin_II"/>
    <property type="match status" value="1"/>
</dbReference>
<dbReference type="PROSITE" id="PS00136">
    <property type="entry name" value="SUBTILASE_ASP"/>
    <property type="match status" value="1"/>
</dbReference>
<dbReference type="EMBL" id="NTZF01000033">
    <property type="protein sequence ID" value="PES90606.1"/>
    <property type="molecule type" value="Genomic_DNA"/>
</dbReference>
<evidence type="ECO:0000259" key="11">
    <source>
        <dbReference type="PROSITE" id="PS51766"/>
    </source>
</evidence>
<evidence type="ECO:0000256" key="6">
    <source>
        <dbReference type="ARBA" id="ARBA00022801"/>
    </source>
</evidence>
<gene>
    <name evidence="12" type="ORF">CN491_23400</name>
</gene>
<feature type="active site" description="Charge relay system" evidence="8 9">
    <location>
        <position position="595"/>
    </location>
</feature>
<protein>
    <submittedName>
        <fullName evidence="12">Peptidase S8</fullName>
    </submittedName>
</protein>
<comment type="caution">
    <text evidence="12">The sequence shown here is derived from an EMBL/GenBank/DDBJ whole genome shotgun (WGS) entry which is preliminary data.</text>
</comment>
<dbReference type="CDD" id="cd02133">
    <property type="entry name" value="PA_C5a_like"/>
    <property type="match status" value="1"/>
</dbReference>
<dbReference type="InterPro" id="IPR046450">
    <property type="entry name" value="PA_dom_sf"/>
</dbReference>
<dbReference type="InterPro" id="IPR000209">
    <property type="entry name" value="Peptidase_S8/S53_dom"/>
</dbReference>
<dbReference type="Gene3D" id="3.50.30.30">
    <property type="match status" value="1"/>
</dbReference>
<proteinExistence type="inferred from homology"/>
<dbReference type="InterPro" id="IPR015500">
    <property type="entry name" value="Peptidase_S8_subtilisin-rel"/>
</dbReference>